<gene>
    <name evidence="2" type="ORF">E1163_12140</name>
</gene>
<sequence length="252" mass="28412">MKLLLNLLFFACLIVMASCGEVREEITFDKDGSGTYEVSADIIPMMKKMMESTAKLAVEEGETMDSVELAAKVDEMIWKDFPGEIDSVISLDSKITPEMKNDPETMALVNKTTAYMKGSREAGFIKTGIKFSFDSNDEFMSFMNLIEENGQQGKQDTPLGKTKTELIVTPKSFIRTVEYLNKKEEDPSDAMALLMLQDMNILTVLNFPGKIDKVDVTHYEIIEKSDRSVTLKFDMMKAMKSDAKSEIRVKLK</sequence>
<feature type="chain" id="PRO_5045421056" description="Lipoprotein" evidence="1">
    <location>
        <begin position="18"/>
        <end position="252"/>
    </location>
</feature>
<proteinExistence type="predicted"/>
<protein>
    <recommendedName>
        <fullName evidence="4">Lipoprotein</fullName>
    </recommendedName>
</protein>
<dbReference type="Proteomes" id="UP000798808">
    <property type="component" value="Unassembled WGS sequence"/>
</dbReference>
<keyword evidence="1" id="KW-0732">Signal</keyword>
<evidence type="ECO:0000313" key="2">
    <source>
        <dbReference type="EMBL" id="MTI25696.1"/>
    </source>
</evidence>
<reference evidence="2 3" key="1">
    <citation type="submission" date="2019-02" db="EMBL/GenBank/DDBJ databases">
        <authorList>
            <person name="Goldberg S.R."/>
            <person name="Haltli B.A."/>
            <person name="Correa H."/>
            <person name="Russell K.G."/>
        </authorList>
    </citation>
    <scope>NUCLEOTIDE SEQUENCE [LARGE SCALE GENOMIC DNA]</scope>
    <source>
        <strain evidence="2 3">JCM 16186</strain>
    </source>
</reference>
<evidence type="ECO:0000256" key="1">
    <source>
        <dbReference type="SAM" id="SignalP"/>
    </source>
</evidence>
<comment type="caution">
    <text evidence="2">The sequence shown here is derived from an EMBL/GenBank/DDBJ whole genome shotgun (WGS) entry which is preliminary data.</text>
</comment>
<name>A0ABW9RNV8_9BACT</name>
<keyword evidence="3" id="KW-1185">Reference proteome</keyword>
<evidence type="ECO:0008006" key="4">
    <source>
        <dbReference type="Google" id="ProtNLM"/>
    </source>
</evidence>
<evidence type="ECO:0000313" key="3">
    <source>
        <dbReference type="Proteomes" id="UP000798808"/>
    </source>
</evidence>
<organism evidence="2 3">
    <name type="scientific">Fulvivirga kasyanovii</name>
    <dbReference type="NCBI Taxonomy" id="396812"/>
    <lineage>
        <taxon>Bacteria</taxon>
        <taxon>Pseudomonadati</taxon>
        <taxon>Bacteroidota</taxon>
        <taxon>Cytophagia</taxon>
        <taxon>Cytophagales</taxon>
        <taxon>Fulvivirgaceae</taxon>
        <taxon>Fulvivirga</taxon>
    </lineage>
</organism>
<dbReference type="EMBL" id="SMLW01000533">
    <property type="protein sequence ID" value="MTI25696.1"/>
    <property type="molecule type" value="Genomic_DNA"/>
</dbReference>
<dbReference type="PROSITE" id="PS51257">
    <property type="entry name" value="PROKAR_LIPOPROTEIN"/>
    <property type="match status" value="1"/>
</dbReference>
<feature type="signal peptide" evidence="1">
    <location>
        <begin position="1"/>
        <end position="17"/>
    </location>
</feature>
<accession>A0ABW9RNV8</accession>
<dbReference type="RefSeq" id="WP_155172032.1">
    <property type="nucleotide sequence ID" value="NZ_BAAAFL010000017.1"/>
</dbReference>